<proteinExistence type="predicted"/>
<evidence type="ECO:0000256" key="1">
    <source>
        <dbReference type="SAM" id="MobiDB-lite"/>
    </source>
</evidence>
<feature type="region of interest" description="Disordered" evidence="1">
    <location>
        <begin position="1"/>
        <end position="186"/>
    </location>
</feature>
<accession>A0A4S8LB95</accession>
<protein>
    <submittedName>
        <fullName evidence="2">Uncharacterized protein</fullName>
    </submittedName>
</protein>
<dbReference type="EMBL" id="ML179512">
    <property type="protein sequence ID" value="THU86107.1"/>
    <property type="molecule type" value="Genomic_DNA"/>
</dbReference>
<name>A0A4S8LB95_DENBC</name>
<dbReference type="Proteomes" id="UP000297245">
    <property type="component" value="Unassembled WGS sequence"/>
</dbReference>
<evidence type="ECO:0000313" key="2">
    <source>
        <dbReference type="EMBL" id="THU86107.1"/>
    </source>
</evidence>
<dbReference type="AlphaFoldDB" id="A0A4S8LB95"/>
<feature type="compositionally biased region" description="Polar residues" evidence="1">
    <location>
        <begin position="79"/>
        <end position="95"/>
    </location>
</feature>
<gene>
    <name evidence="2" type="ORF">K435DRAFT_805356</name>
</gene>
<feature type="compositionally biased region" description="Acidic residues" evidence="1">
    <location>
        <begin position="119"/>
        <end position="132"/>
    </location>
</feature>
<feature type="compositionally biased region" description="Acidic residues" evidence="1">
    <location>
        <begin position="100"/>
        <end position="112"/>
    </location>
</feature>
<evidence type="ECO:0000313" key="3">
    <source>
        <dbReference type="Proteomes" id="UP000297245"/>
    </source>
</evidence>
<reference evidence="2 3" key="1">
    <citation type="journal article" date="2019" name="Nat. Ecol. Evol.">
        <title>Megaphylogeny resolves global patterns of mushroom evolution.</title>
        <authorList>
            <person name="Varga T."/>
            <person name="Krizsan K."/>
            <person name="Foldi C."/>
            <person name="Dima B."/>
            <person name="Sanchez-Garcia M."/>
            <person name="Sanchez-Ramirez S."/>
            <person name="Szollosi G.J."/>
            <person name="Szarkandi J.G."/>
            <person name="Papp V."/>
            <person name="Albert L."/>
            <person name="Andreopoulos W."/>
            <person name="Angelini C."/>
            <person name="Antonin V."/>
            <person name="Barry K.W."/>
            <person name="Bougher N.L."/>
            <person name="Buchanan P."/>
            <person name="Buyck B."/>
            <person name="Bense V."/>
            <person name="Catcheside P."/>
            <person name="Chovatia M."/>
            <person name="Cooper J."/>
            <person name="Damon W."/>
            <person name="Desjardin D."/>
            <person name="Finy P."/>
            <person name="Geml J."/>
            <person name="Haridas S."/>
            <person name="Hughes K."/>
            <person name="Justo A."/>
            <person name="Karasinski D."/>
            <person name="Kautmanova I."/>
            <person name="Kiss B."/>
            <person name="Kocsube S."/>
            <person name="Kotiranta H."/>
            <person name="LaButti K.M."/>
            <person name="Lechner B.E."/>
            <person name="Liimatainen K."/>
            <person name="Lipzen A."/>
            <person name="Lukacs Z."/>
            <person name="Mihaltcheva S."/>
            <person name="Morgado L.N."/>
            <person name="Niskanen T."/>
            <person name="Noordeloos M.E."/>
            <person name="Ohm R.A."/>
            <person name="Ortiz-Santana B."/>
            <person name="Ovrebo C."/>
            <person name="Racz N."/>
            <person name="Riley R."/>
            <person name="Savchenko A."/>
            <person name="Shiryaev A."/>
            <person name="Soop K."/>
            <person name="Spirin V."/>
            <person name="Szebenyi C."/>
            <person name="Tomsovsky M."/>
            <person name="Tulloss R.E."/>
            <person name="Uehling J."/>
            <person name="Grigoriev I.V."/>
            <person name="Vagvolgyi C."/>
            <person name="Papp T."/>
            <person name="Martin F.M."/>
            <person name="Miettinen O."/>
            <person name="Hibbett D.S."/>
            <person name="Nagy L.G."/>
        </authorList>
    </citation>
    <scope>NUCLEOTIDE SEQUENCE [LARGE SCALE GENOMIC DNA]</scope>
    <source>
        <strain evidence="2 3">CBS 962.96</strain>
    </source>
</reference>
<sequence length="436" mass="47561">MPLPITAKKPLPVAKPSTKHSRDAKALKCEAQESAMSEHLEDSPDETPVAKKPKQHALKPTNTRQLCLKNRPVLPLKPASTSRTCQKQKARSLSSFIDDGTQEESEEEEEEEGVKTEEQEVEEGEVSGEEASDAERPLSPVKQKGKTAKHIRNRPRTSKTCQPPVLEHPDTNEEDPDIKDGTNKEALTAPVGVPTCILRSKLPHHAMLRDPDFGAHAGCKTGSMLNVEDLLERIIRSRIPLIVPYALLVLPIPIIVAACIKVPANSAIAATPLVVIALSRCLWTVSKSSPKVSTILCNSPAPPLTSSRQLLRTTIFVSTVTELDDDNCSSFNQSFFAAGLWLERLTAARSHCVPSPEYTFTVTTDLDLDAQQPEASSSQPIYKSYRVSLRSNYKPNWATYQGPPNKVGGSCLDSASPTLVMASSEKSDFMLTEAPA</sequence>
<feature type="compositionally biased region" description="Basic and acidic residues" evidence="1">
    <location>
        <begin position="20"/>
        <end position="42"/>
    </location>
</feature>
<keyword evidence="3" id="KW-1185">Reference proteome</keyword>
<feature type="compositionally biased region" description="Basic residues" evidence="1">
    <location>
        <begin position="143"/>
        <end position="157"/>
    </location>
</feature>
<organism evidence="2 3">
    <name type="scientific">Dendrothele bispora (strain CBS 962.96)</name>
    <dbReference type="NCBI Taxonomy" id="1314807"/>
    <lineage>
        <taxon>Eukaryota</taxon>
        <taxon>Fungi</taxon>
        <taxon>Dikarya</taxon>
        <taxon>Basidiomycota</taxon>
        <taxon>Agaricomycotina</taxon>
        <taxon>Agaricomycetes</taxon>
        <taxon>Agaricomycetidae</taxon>
        <taxon>Agaricales</taxon>
        <taxon>Agaricales incertae sedis</taxon>
        <taxon>Dendrothele</taxon>
    </lineage>
</organism>